<accession>A0AAD7AF10</accession>
<dbReference type="Proteomes" id="UP001218218">
    <property type="component" value="Unassembled WGS sequence"/>
</dbReference>
<gene>
    <name evidence="3" type="ORF">DFH08DRAFT_954221</name>
</gene>
<dbReference type="EMBL" id="JARIHO010000008">
    <property type="protein sequence ID" value="KAJ7356902.1"/>
    <property type="molecule type" value="Genomic_DNA"/>
</dbReference>
<reference evidence="3" key="1">
    <citation type="submission" date="2023-03" db="EMBL/GenBank/DDBJ databases">
        <title>Massive genome expansion in bonnet fungi (Mycena s.s.) driven by repeated elements and novel gene families across ecological guilds.</title>
        <authorList>
            <consortium name="Lawrence Berkeley National Laboratory"/>
            <person name="Harder C.B."/>
            <person name="Miyauchi S."/>
            <person name="Viragh M."/>
            <person name="Kuo A."/>
            <person name="Thoen E."/>
            <person name="Andreopoulos B."/>
            <person name="Lu D."/>
            <person name="Skrede I."/>
            <person name="Drula E."/>
            <person name="Henrissat B."/>
            <person name="Morin E."/>
            <person name="Kohler A."/>
            <person name="Barry K."/>
            <person name="LaButti K."/>
            <person name="Morin E."/>
            <person name="Salamov A."/>
            <person name="Lipzen A."/>
            <person name="Mereny Z."/>
            <person name="Hegedus B."/>
            <person name="Baldrian P."/>
            <person name="Stursova M."/>
            <person name="Weitz H."/>
            <person name="Taylor A."/>
            <person name="Grigoriev I.V."/>
            <person name="Nagy L.G."/>
            <person name="Martin F."/>
            <person name="Kauserud H."/>
        </authorList>
    </citation>
    <scope>NUCLEOTIDE SEQUENCE</scope>
    <source>
        <strain evidence="3">CBHHK002</strain>
    </source>
</reference>
<evidence type="ECO:0000313" key="4">
    <source>
        <dbReference type="Proteomes" id="UP001218218"/>
    </source>
</evidence>
<name>A0AAD7AF10_9AGAR</name>
<evidence type="ECO:0000256" key="2">
    <source>
        <dbReference type="SAM" id="SignalP"/>
    </source>
</evidence>
<keyword evidence="4" id="KW-1185">Reference proteome</keyword>
<protein>
    <submittedName>
        <fullName evidence="3">Uncharacterized protein</fullName>
    </submittedName>
</protein>
<organism evidence="3 4">
    <name type="scientific">Mycena albidolilacea</name>
    <dbReference type="NCBI Taxonomy" id="1033008"/>
    <lineage>
        <taxon>Eukaryota</taxon>
        <taxon>Fungi</taxon>
        <taxon>Dikarya</taxon>
        <taxon>Basidiomycota</taxon>
        <taxon>Agaricomycotina</taxon>
        <taxon>Agaricomycetes</taxon>
        <taxon>Agaricomycetidae</taxon>
        <taxon>Agaricales</taxon>
        <taxon>Marasmiineae</taxon>
        <taxon>Mycenaceae</taxon>
        <taxon>Mycena</taxon>
    </lineage>
</organism>
<sequence length="167" mass="18674">MLVCALKLFFFLCVGFAAAFPVPATEPHLRKSVSSSVVQVESRHTEPAGRGNKIFASAQWERSFPSRVREARDPQSTIFNHNQWDDPDQTETAPRSSSLIFAHAQWEERGKNGDTPQNDAERSGNDAQFGRKRDPISEDNAGSDVDERKDISTGPVFFAHGQWEETP</sequence>
<keyword evidence="2" id="KW-0732">Signal</keyword>
<comment type="caution">
    <text evidence="3">The sequence shown here is derived from an EMBL/GenBank/DDBJ whole genome shotgun (WGS) entry which is preliminary data.</text>
</comment>
<evidence type="ECO:0000256" key="1">
    <source>
        <dbReference type="SAM" id="MobiDB-lite"/>
    </source>
</evidence>
<feature type="compositionally biased region" description="Polar residues" evidence="1">
    <location>
        <begin position="90"/>
        <end position="99"/>
    </location>
</feature>
<dbReference type="AlphaFoldDB" id="A0AAD7AF10"/>
<feature type="chain" id="PRO_5042099180" evidence="2">
    <location>
        <begin position="20"/>
        <end position="167"/>
    </location>
</feature>
<feature type="region of interest" description="Disordered" evidence="1">
    <location>
        <begin position="66"/>
        <end position="167"/>
    </location>
</feature>
<proteinExistence type="predicted"/>
<feature type="signal peptide" evidence="2">
    <location>
        <begin position="1"/>
        <end position="19"/>
    </location>
</feature>
<feature type="compositionally biased region" description="Basic and acidic residues" evidence="1">
    <location>
        <begin position="119"/>
        <end position="136"/>
    </location>
</feature>
<evidence type="ECO:0000313" key="3">
    <source>
        <dbReference type="EMBL" id="KAJ7356902.1"/>
    </source>
</evidence>